<proteinExistence type="predicted"/>
<reference evidence="1" key="1">
    <citation type="submission" date="2020-04" db="EMBL/GenBank/DDBJ databases">
        <title>Hybrid Assembly of Korean Phytophthora infestans isolates.</title>
        <authorList>
            <person name="Prokchorchik M."/>
            <person name="Lee Y."/>
            <person name="Seo J."/>
            <person name="Cho J.-H."/>
            <person name="Park Y.-E."/>
            <person name="Jang D.-C."/>
            <person name="Im J.-S."/>
            <person name="Choi J.-G."/>
            <person name="Park H.-J."/>
            <person name="Lee G.-B."/>
            <person name="Lee Y.-G."/>
            <person name="Hong S.-Y."/>
            <person name="Cho K."/>
            <person name="Sohn K.H."/>
        </authorList>
    </citation>
    <scope>NUCLEOTIDE SEQUENCE</scope>
    <source>
        <strain evidence="1">KR_1_A1</strain>
    </source>
</reference>
<sequence>MASSMADCVTLTLRGERIPLCNAVSSVYNEDRHKLLVVTPTALYLYSNMLTAGGDLLATLVAEENAHYQFALHLPWLDAYSVVVATSTGQIEHRIVCSDLRASLTSHTLVEKDGGNFTRRWRIHADGSS</sequence>
<gene>
    <name evidence="1" type="ORF">GN244_ATG10683</name>
</gene>
<organism evidence="1 2">
    <name type="scientific">Phytophthora infestans</name>
    <name type="common">Potato late blight agent</name>
    <name type="synonym">Botrytis infestans</name>
    <dbReference type="NCBI Taxonomy" id="4787"/>
    <lineage>
        <taxon>Eukaryota</taxon>
        <taxon>Sar</taxon>
        <taxon>Stramenopiles</taxon>
        <taxon>Oomycota</taxon>
        <taxon>Peronosporomycetes</taxon>
        <taxon>Peronosporales</taxon>
        <taxon>Peronosporaceae</taxon>
        <taxon>Phytophthora</taxon>
    </lineage>
</organism>
<protein>
    <submittedName>
        <fullName evidence="1">Uncharacterized protein</fullName>
    </submittedName>
</protein>
<dbReference type="EMBL" id="WSZM01000246">
    <property type="protein sequence ID" value="KAF4037241.1"/>
    <property type="molecule type" value="Genomic_DNA"/>
</dbReference>
<evidence type="ECO:0000313" key="1">
    <source>
        <dbReference type="EMBL" id="KAF4037241.1"/>
    </source>
</evidence>
<accession>A0A833TA84</accession>
<evidence type="ECO:0000313" key="2">
    <source>
        <dbReference type="Proteomes" id="UP000602510"/>
    </source>
</evidence>
<keyword evidence="2" id="KW-1185">Reference proteome</keyword>
<dbReference type="Proteomes" id="UP000602510">
    <property type="component" value="Unassembled WGS sequence"/>
</dbReference>
<dbReference type="AlphaFoldDB" id="A0A833TA84"/>
<comment type="caution">
    <text evidence="1">The sequence shown here is derived from an EMBL/GenBank/DDBJ whole genome shotgun (WGS) entry which is preliminary data.</text>
</comment>
<name>A0A833TA84_PHYIN</name>